<dbReference type="GeneID" id="55617201"/>
<dbReference type="RefSeq" id="YP_009846829.1">
    <property type="nucleotide sequence ID" value="NC_048772.1"/>
</dbReference>
<sequence>MKDQIIEYLVNKGIDITISKSKDYGIYYDLNTGMKSHAHMVFVGMDDYIKVYMRYGEHDSVDLINKTLEESIEDLCHIVKGCLYGRDFISSNWADLLVELGLLTKHVETVVTYK</sequence>
<dbReference type="Proteomes" id="UP000325103">
    <property type="component" value="Segment"/>
</dbReference>
<accession>A0A5B9N7D8</accession>
<name>A0A5B9N7D8_9CAUD</name>
<protein>
    <submittedName>
        <fullName evidence="1">Uncharacterized protein</fullName>
    </submittedName>
</protein>
<evidence type="ECO:0000313" key="1">
    <source>
        <dbReference type="EMBL" id="QEG08745.1"/>
    </source>
</evidence>
<organism evidence="1 2">
    <name type="scientific">Aeromonas phage 4L372XY</name>
    <dbReference type="NCBI Taxonomy" id="2588520"/>
    <lineage>
        <taxon>Viruses</taxon>
        <taxon>Duplodnaviria</taxon>
        <taxon>Heunggongvirae</taxon>
        <taxon>Uroviricota</taxon>
        <taxon>Caudoviricetes</taxon>
        <taxon>Plateaulakevirus</taxon>
        <taxon>Plateaulakevirus pv4L372XY</taxon>
    </lineage>
</organism>
<proteinExistence type="predicted"/>
<reference evidence="1 2" key="1">
    <citation type="submission" date="2019-04" db="EMBL/GenBank/DDBJ databases">
        <title>Nine Novel Phages from a Plateau Lake in Southwest China Provide Insights into Aeromonas Phage Diversity.</title>
        <authorList>
            <person name="Xiao W."/>
            <person name="Bai M."/>
            <person name="Wang Y."/>
            <person name="Cui X."/>
        </authorList>
    </citation>
    <scope>NUCLEOTIDE SEQUENCE [LARGE SCALE GENOMIC DNA]</scope>
</reference>
<evidence type="ECO:0000313" key="2">
    <source>
        <dbReference type="Proteomes" id="UP000325103"/>
    </source>
</evidence>
<gene>
    <name evidence="1" type="primary">4L372XY_030</name>
</gene>
<keyword evidence="2" id="KW-1185">Reference proteome</keyword>
<dbReference type="KEGG" id="vg:55617201"/>
<dbReference type="EMBL" id="MK813941">
    <property type="protein sequence ID" value="QEG08745.1"/>
    <property type="molecule type" value="Genomic_DNA"/>
</dbReference>